<sequence>MDSTSNAVTVEAGTEAERNLLLITYILHALAPFNGLTSVIAVIISHIKINETSSAFVRSHYSWLIRTFWWGLLWSVICGVLTFVLIGAFGFVVLGVWWLYRVIRGFLNYSDRKPMPV</sequence>
<organism evidence="2 3">
    <name type="scientific">Stagnimonas aquatica</name>
    <dbReference type="NCBI Taxonomy" id="2689987"/>
    <lineage>
        <taxon>Bacteria</taxon>
        <taxon>Pseudomonadati</taxon>
        <taxon>Pseudomonadota</taxon>
        <taxon>Gammaproteobacteria</taxon>
        <taxon>Nevskiales</taxon>
        <taxon>Nevskiaceae</taxon>
        <taxon>Stagnimonas</taxon>
    </lineage>
</organism>
<evidence type="ECO:0008006" key="4">
    <source>
        <dbReference type="Google" id="ProtNLM"/>
    </source>
</evidence>
<dbReference type="EMBL" id="RJVO01000005">
    <property type="protein sequence ID" value="ROH89163.1"/>
    <property type="molecule type" value="Genomic_DNA"/>
</dbReference>
<protein>
    <recommendedName>
        <fullName evidence="4">DUF4870 domain-containing protein</fullName>
    </recommendedName>
</protein>
<proteinExistence type="predicted"/>
<keyword evidence="3" id="KW-1185">Reference proteome</keyword>
<evidence type="ECO:0000313" key="2">
    <source>
        <dbReference type="EMBL" id="ROH89163.1"/>
    </source>
</evidence>
<keyword evidence="1" id="KW-1133">Transmembrane helix</keyword>
<reference evidence="2 3" key="1">
    <citation type="submission" date="2018-10" db="EMBL/GenBank/DDBJ databases">
        <authorList>
            <person name="Chen W.-M."/>
        </authorList>
    </citation>
    <scope>NUCLEOTIDE SEQUENCE [LARGE SCALE GENOMIC DNA]</scope>
    <source>
        <strain evidence="2 3">THS-13</strain>
    </source>
</reference>
<keyword evidence="1" id="KW-0472">Membrane</keyword>
<dbReference type="RefSeq" id="WP_123212185.1">
    <property type="nucleotide sequence ID" value="NZ_RJVO01000005.1"/>
</dbReference>
<name>A0A3N0V8R5_9GAMM</name>
<evidence type="ECO:0000313" key="3">
    <source>
        <dbReference type="Proteomes" id="UP000282106"/>
    </source>
</evidence>
<gene>
    <name evidence="2" type="ORF">ED208_12200</name>
</gene>
<feature type="transmembrane region" description="Helical" evidence="1">
    <location>
        <begin position="68"/>
        <end position="100"/>
    </location>
</feature>
<feature type="transmembrane region" description="Helical" evidence="1">
    <location>
        <begin position="20"/>
        <end position="47"/>
    </location>
</feature>
<accession>A0A3N0V8R5</accession>
<keyword evidence="1" id="KW-0812">Transmembrane</keyword>
<dbReference type="InParanoid" id="A0A3N0V8R5"/>
<dbReference type="AlphaFoldDB" id="A0A3N0V8R5"/>
<evidence type="ECO:0000256" key="1">
    <source>
        <dbReference type="SAM" id="Phobius"/>
    </source>
</evidence>
<comment type="caution">
    <text evidence="2">The sequence shown here is derived from an EMBL/GenBank/DDBJ whole genome shotgun (WGS) entry which is preliminary data.</text>
</comment>
<dbReference type="Proteomes" id="UP000282106">
    <property type="component" value="Unassembled WGS sequence"/>
</dbReference>